<evidence type="ECO:0000313" key="3">
    <source>
        <dbReference type="EMBL" id="RIH65208.1"/>
    </source>
</evidence>
<keyword evidence="1" id="KW-0732">Signal</keyword>
<organism evidence="3 4">
    <name type="scientific">Mariniphaga sediminis</name>
    <dbReference type="NCBI Taxonomy" id="1628158"/>
    <lineage>
        <taxon>Bacteria</taxon>
        <taxon>Pseudomonadati</taxon>
        <taxon>Bacteroidota</taxon>
        <taxon>Bacteroidia</taxon>
        <taxon>Marinilabiliales</taxon>
        <taxon>Prolixibacteraceae</taxon>
        <taxon>Mariniphaga</taxon>
    </lineage>
</organism>
<protein>
    <recommendedName>
        <fullName evidence="2">IPT/TIG domain-containing protein</fullName>
    </recommendedName>
</protein>
<dbReference type="PROSITE" id="PS51257">
    <property type="entry name" value="PROKAR_LIPOPROTEIN"/>
    <property type="match status" value="1"/>
</dbReference>
<dbReference type="Proteomes" id="UP000266441">
    <property type="component" value="Unassembled WGS sequence"/>
</dbReference>
<reference evidence="3 4" key="1">
    <citation type="journal article" date="2015" name="Int. J. Syst. Evol. Microbiol.">
        <title>Mariniphaga sediminis sp. nov., isolated from coastal sediment.</title>
        <authorList>
            <person name="Wang F.Q."/>
            <person name="Shen Q.Y."/>
            <person name="Chen G.J."/>
            <person name="Du Z.J."/>
        </authorList>
    </citation>
    <scope>NUCLEOTIDE SEQUENCE [LARGE SCALE GENOMIC DNA]</scope>
    <source>
        <strain evidence="3 4">SY21</strain>
    </source>
</reference>
<dbReference type="AlphaFoldDB" id="A0A399D1Z9"/>
<gene>
    <name evidence="3" type="ORF">D1164_11520</name>
</gene>
<keyword evidence="4" id="KW-1185">Reference proteome</keyword>
<dbReference type="EMBL" id="QWET01000007">
    <property type="protein sequence ID" value="RIH65208.1"/>
    <property type="molecule type" value="Genomic_DNA"/>
</dbReference>
<feature type="domain" description="IPT/TIG" evidence="2">
    <location>
        <begin position="36"/>
        <end position="111"/>
    </location>
</feature>
<proteinExistence type="predicted"/>
<comment type="caution">
    <text evidence="3">The sequence shown here is derived from an EMBL/GenBank/DDBJ whole genome shotgun (WGS) entry which is preliminary data.</text>
</comment>
<dbReference type="Gene3D" id="2.60.40.3920">
    <property type="match status" value="1"/>
</dbReference>
<evidence type="ECO:0000256" key="1">
    <source>
        <dbReference type="SAM" id="SignalP"/>
    </source>
</evidence>
<name>A0A399D1Z9_9BACT</name>
<dbReference type="InterPro" id="IPR002909">
    <property type="entry name" value="IPT_dom"/>
</dbReference>
<evidence type="ECO:0000313" key="4">
    <source>
        <dbReference type="Proteomes" id="UP000266441"/>
    </source>
</evidence>
<dbReference type="Gene3D" id="2.60.40.10">
    <property type="entry name" value="Immunoglobulins"/>
    <property type="match status" value="1"/>
</dbReference>
<dbReference type="InterPro" id="IPR013783">
    <property type="entry name" value="Ig-like_fold"/>
</dbReference>
<feature type="signal peptide" evidence="1">
    <location>
        <begin position="1"/>
        <end position="22"/>
    </location>
</feature>
<feature type="chain" id="PRO_5017376888" description="IPT/TIG domain-containing protein" evidence="1">
    <location>
        <begin position="23"/>
        <end position="387"/>
    </location>
</feature>
<dbReference type="RefSeq" id="WP_119350130.1">
    <property type="nucleotide sequence ID" value="NZ_QWET01000007.1"/>
</dbReference>
<accession>A0A399D1Z9</accession>
<sequence length="387" mass="42132">MKRISNLIFIFFTLLLITTSCKEDEATILIGDAISPVIKYVSMPSQSSTIPGRNVYINGIGFSSEDSISCRSLEEEADFTAPVMSADNYGIKIFVPEIAGGEYEVSVTRNNLTTVLGEHLFVAFVFTIDNLSVPASAESGEDLVITGEGFMNGDQVLFESDYYPQGISYVAETDMATDGVSFTVPDGCYGMNNITLLRGKKTCNMGTINIPVNVGDQIGGGVVFYTSDNGVHGLIAAQENVVNEQVFGPSIQVDPYASGVSEDIFTGKNNTDILIDGIALWRAAGNSAEPTVAELCGQYSVEINGIIYNDWFLGSLNEMTELFNYRATLANAYEFVPAQNYWTSSVIPGSNWAWAYHYVNFWESETLITGAAPCDVWAIAARPIRQF</sequence>
<dbReference type="Pfam" id="PF01833">
    <property type="entry name" value="TIG"/>
    <property type="match status" value="1"/>
</dbReference>
<dbReference type="OrthoDB" id="9765957at2"/>
<evidence type="ECO:0000259" key="2">
    <source>
        <dbReference type="Pfam" id="PF01833"/>
    </source>
</evidence>